<dbReference type="STRING" id="230819.A0A5C3LBY2"/>
<sequence>MLSTLTVFWPLEETDDGGIPYGWLYPGKVCVAGVLLDGLTVDEAEERLNRFTWLPESKPSVLHDLDLTAYSRIYYHRYPSQSLRFYDLDDSRHEHTEGLDYNIVQHFNQAYQVHSIVNGLPIRLHKPTAAFLLNIAATLIRPVVSLSRYVYLPFLPRLLPHFAFAQQLRVRGSQAETFLTNIEELAAARDVTPIPQYAQRYTSFFNDIWLLLNDYTIGFGFGTLLCENHRRFADSLVVFIQTNLLLRVEDTLVWLDSWPAGLKLNTELSKFYSRMFISIVQLWGDLLLRYMLPHAPMLVLFCGYTSVFGGFTLAIAAIIDIIGFCVTPHLTVCYMLSRLVYSIVKGALVSLWALFRGKRYNVLRKRMDTWDCDVDQLLLGTLLFTLLAFLFPTILAYYFLFASIHICLLWQQAVIETLLAFMNNFPLFKLMLKFKDPSRLPATIYFRPSQNSIVIQVRSYSRC</sequence>
<dbReference type="GO" id="GO:0016757">
    <property type="term" value="F:glycosyltransferase activity"/>
    <property type="evidence" value="ECO:0007669"/>
    <property type="project" value="UniProtKB-KW"/>
</dbReference>
<dbReference type="PANTHER" id="PTHR21329:SF3">
    <property type="entry name" value="PHOSPHATIDYLINOSITOL N-ACETYLGLUCOSAMINYLTRANSFERASE SUBUNIT Q"/>
    <property type="match status" value="1"/>
</dbReference>
<dbReference type="GO" id="GO:0005783">
    <property type="term" value="C:endoplasmic reticulum"/>
    <property type="evidence" value="ECO:0007669"/>
    <property type="project" value="TreeGrafter"/>
</dbReference>
<dbReference type="GO" id="GO:0016020">
    <property type="term" value="C:membrane"/>
    <property type="evidence" value="ECO:0007669"/>
    <property type="project" value="InterPro"/>
</dbReference>
<proteinExistence type="predicted"/>
<name>A0A5C3LBY2_COPMA</name>
<dbReference type="EMBL" id="ML210181">
    <property type="protein sequence ID" value="TFK25828.1"/>
    <property type="molecule type" value="Genomic_DNA"/>
</dbReference>
<dbReference type="GO" id="GO:0006506">
    <property type="term" value="P:GPI anchor biosynthetic process"/>
    <property type="evidence" value="ECO:0007669"/>
    <property type="project" value="InterPro"/>
</dbReference>
<keyword evidence="1" id="KW-0472">Membrane</keyword>
<keyword evidence="2" id="KW-0328">Glycosyltransferase</keyword>
<feature type="transmembrane region" description="Helical" evidence="1">
    <location>
        <begin position="271"/>
        <end position="291"/>
    </location>
</feature>
<keyword evidence="1" id="KW-1133">Transmembrane helix</keyword>
<evidence type="ECO:0000313" key="2">
    <source>
        <dbReference type="EMBL" id="TFK25828.1"/>
    </source>
</evidence>
<keyword evidence="2" id="KW-0808">Transferase</keyword>
<feature type="transmembrane region" description="Helical" evidence="1">
    <location>
        <begin position="339"/>
        <end position="356"/>
    </location>
</feature>
<gene>
    <name evidence="2" type="ORF">FA15DRAFT_703289</name>
</gene>
<reference evidence="2 3" key="1">
    <citation type="journal article" date="2019" name="Nat. Ecol. Evol.">
        <title>Megaphylogeny resolves global patterns of mushroom evolution.</title>
        <authorList>
            <person name="Varga T."/>
            <person name="Krizsan K."/>
            <person name="Foldi C."/>
            <person name="Dima B."/>
            <person name="Sanchez-Garcia M."/>
            <person name="Sanchez-Ramirez S."/>
            <person name="Szollosi G.J."/>
            <person name="Szarkandi J.G."/>
            <person name="Papp V."/>
            <person name="Albert L."/>
            <person name="Andreopoulos W."/>
            <person name="Angelini C."/>
            <person name="Antonin V."/>
            <person name="Barry K.W."/>
            <person name="Bougher N.L."/>
            <person name="Buchanan P."/>
            <person name="Buyck B."/>
            <person name="Bense V."/>
            <person name="Catcheside P."/>
            <person name="Chovatia M."/>
            <person name="Cooper J."/>
            <person name="Damon W."/>
            <person name="Desjardin D."/>
            <person name="Finy P."/>
            <person name="Geml J."/>
            <person name="Haridas S."/>
            <person name="Hughes K."/>
            <person name="Justo A."/>
            <person name="Karasinski D."/>
            <person name="Kautmanova I."/>
            <person name="Kiss B."/>
            <person name="Kocsube S."/>
            <person name="Kotiranta H."/>
            <person name="LaButti K.M."/>
            <person name="Lechner B.E."/>
            <person name="Liimatainen K."/>
            <person name="Lipzen A."/>
            <person name="Lukacs Z."/>
            <person name="Mihaltcheva S."/>
            <person name="Morgado L.N."/>
            <person name="Niskanen T."/>
            <person name="Noordeloos M.E."/>
            <person name="Ohm R.A."/>
            <person name="Ortiz-Santana B."/>
            <person name="Ovrebo C."/>
            <person name="Racz N."/>
            <person name="Riley R."/>
            <person name="Savchenko A."/>
            <person name="Shiryaev A."/>
            <person name="Soop K."/>
            <person name="Spirin V."/>
            <person name="Szebenyi C."/>
            <person name="Tomsovsky M."/>
            <person name="Tulloss R.E."/>
            <person name="Uehling J."/>
            <person name="Grigoriev I.V."/>
            <person name="Vagvolgyi C."/>
            <person name="Papp T."/>
            <person name="Martin F.M."/>
            <person name="Miettinen O."/>
            <person name="Hibbett D.S."/>
            <person name="Nagy L.G."/>
        </authorList>
    </citation>
    <scope>NUCLEOTIDE SEQUENCE [LARGE SCALE GENOMIC DNA]</scope>
    <source>
        <strain evidence="2 3">CBS 121175</strain>
    </source>
</reference>
<feature type="transmembrane region" description="Helical" evidence="1">
    <location>
        <begin position="298"/>
        <end position="319"/>
    </location>
</feature>
<keyword evidence="3" id="KW-1185">Reference proteome</keyword>
<dbReference type="PANTHER" id="PTHR21329">
    <property type="entry name" value="PHOSPHATIDYLINOSITOL N-ACETYLGLUCOSAMINYLTRANSFERASE SUBUNIT Q-RELATED"/>
    <property type="match status" value="1"/>
</dbReference>
<feature type="transmembrane region" description="Helical" evidence="1">
    <location>
        <begin position="377"/>
        <end position="401"/>
    </location>
</feature>
<accession>A0A5C3LBY2</accession>
<evidence type="ECO:0000313" key="3">
    <source>
        <dbReference type="Proteomes" id="UP000307440"/>
    </source>
</evidence>
<dbReference type="Proteomes" id="UP000307440">
    <property type="component" value="Unassembled WGS sequence"/>
</dbReference>
<organism evidence="2 3">
    <name type="scientific">Coprinopsis marcescibilis</name>
    <name type="common">Agaric fungus</name>
    <name type="synonym">Psathyrella marcescibilis</name>
    <dbReference type="NCBI Taxonomy" id="230819"/>
    <lineage>
        <taxon>Eukaryota</taxon>
        <taxon>Fungi</taxon>
        <taxon>Dikarya</taxon>
        <taxon>Basidiomycota</taxon>
        <taxon>Agaricomycotina</taxon>
        <taxon>Agaricomycetes</taxon>
        <taxon>Agaricomycetidae</taxon>
        <taxon>Agaricales</taxon>
        <taxon>Agaricineae</taxon>
        <taxon>Psathyrellaceae</taxon>
        <taxon>Coprinopsis</taxon>
    </lineage>
</organism>
<protein>
    <submittedName>
        <fullName evidence="2">Phosphatidylinositol N-acetylglucosaminyltransferase subunit GPI1</fullName>
    </submittedName>
</protein>
<dbReference type="InterPro" id="IPR007720">
    <property type="entry name" value="PigQ/GPI1"/>
</dbReference>
<keyword evidence="1" id="KW-0812">Transmembrane</keyword>
<dbReference type="Pfam" id="PF05024">
    <property type="entry name" value="Gpi1"/>
    <property type="match status" value="1"/>
</dbReference>
<dbReference type="OrthoDB" id="70250at2759"/>
<dbReference type="AlphaFoldDB" id="A0A5C3LBY2"/>
<evidence type="ECO:0000256" key="1">
    <source>
        <dbReference type="SAM" id="Phobius"/>
    </source>
</evidence>